<dbReference type="CDD" id="cd00067">
    <property type="entry name" value="GAL4"/>
    <property type="match status" value="1"/>
</dbReference>
<dbReference type="GO" id="GO:0008270">
    <property type="term" value="F:zinc ion binding"/>
    <property type="evidence" value="ECO:0007669"/>
    <property type="project" value="InterPro"/>
</dbReference>
<evidence type="ECO:0000259" key="3">
    <source>
        <dbReference type="PROSITE" id="PS50048"/>
    </source>
</evidence>
<protein>
    <recommendedName>
        <fullName evidence="3">Zn(2)-C6 fungal-type domain-containing protein</fullName>
    </recommendedName>
</protein>
<dbReference type="InterPro" id="IPR036864">
    <property type="entry name" value="Zn2-C6_fun-type_DNA-bd_sf"/>
</dbReference>
<keyword evidence="1" id="KW-0539">Nucleus</keyword>
<dbReference type="InterPro" id="IPR053157">
    <property type="entry name" value="Sterol_Uptake_Regulator"/>
</dbReference>
<dbReference type="OMA" id="RHTKCNE"/>
<dbReference type="PANTHER" id="PTHR47784">
    <property type="entry name" value="STEROL UPTAKE CONTROL PROTEIN 2"/>
    <property type="match status" value="1"/>
</dbReference>
<dbReference type="Gene3D" id="4.10.240.10">
    <property type="entry name" value="Zn(2)-C6 fungal-type DNA-binding domain"/>
    <property type="match status" value="1"/>
</dbReference>
<dbReference type="SUPFAM" id="SSF57701">
    <property type="entry name" value="Zn2/Cys6 DNA-binding domain"/>
    <property type="match status" value="1"/>
</dbReference>
<dbReference type="PROSITE" id="PS00463">
    <property type="entry name" value="ZN2_CY6_FUNGAL_1"/>
    <property type="match status" value="1"/>
</dbReference>
<evidence type="ECO:0000256" key="1">
    <source>
        <dbReference type="ARBA" id="ARBA00023242"/>
    </source>
</evidence>
<dbReference type="RefSeq" id="XP_018384974.1">
    <property type="nucleotide sequence ID" value="XM_018534619.1"/>
</dbReference>
<feature type="domain" description="Zn(2)-C6 fungal-type" evidence="3">
    <location>
        <begin position="18"/>
        <end position="48"/>
    </location>
</feature>
<name>A0A177DIH0_ALTAL</name>
<accession>A0A177DIH0</accession>
<feature type="compositionally biased region" description="Polar residues" evidence="2">
    <location>
        <begin position="55"/>
        <end position="65"/>
    </location>
</feature>
<organism evidence="4 5">
    <name type="scientific">Alternaria alternata</name>
    <name type="common">Alternaria rot fungus</name>
    <name type="synonym">Torula alternata</name>
    <dbReference type="NCBI Taxonomy" id="5599"/>
    <lineage>
        <taxon>Eukaryota</taxon>
        <taxon>Fungi</taxon>
        <taxon>Dikarya</taxon>
        <taxon>Ascomycota</taxon>
        <taxon>Pezizomycotina</taxon>
        <taxon>Dothideomycetes</taxon>
        <taxon>Pleosporomycetidae</taxon>
        <taxon>Pleosporales</taxon>
        <taxon>Pleosporineae</taxon>
        <taxon>Pleosporaceae</taxon>
        <taxon>Alternaria</taxon>
        <taxon>Alternaria sect. Alternaria</taxon>
        <taxon>Alternaria alternata complex</taxon>
    </lineage>
</organism>
<dbReference type="KEGG" id="aalt:CC77DRAFT_938542"/>
<evidence type="ECO:0000313" key="4">
    <source>
        <dbReference type="EMBL" id="OAG19553.1"/>
    </source>
</evidence>
<dbReference type="VEuPathDB" id="FungiDB:CC77DRAFT_938542"/>
<dbReference type="Proteomes" id="UP000077248">
    <property type="component" value="Unassembled WGS sequence"/>
</dbReference>
<keyword evidence="5" id="KW-1185">Reference proteome</keyword>
<evidence type="ECO:0000313" key="5">
    <source>
        <dbReference type="Proteomes" id="UP000077248"/>
    </source>
</evidence>
<dbReference type="Pfam" id="PF00172">
    <property type="entry name" value="Zn_clus"/>
    <property type="match status" value="1"/>
</dbReference>
<dbReference type="GeneID" id="29120213"/>
<sequence>MTEQRVAKRKTHTKSRKGCFQCKQRHTKCNEARPRCGNCVRLDIHCHFPSMPDSYSTSPQNSPGVSSPFVDTHHAESPEASPTNSELPLADLRLLHHWTKSCAKSLHPNPAIRSVVWQNEFIELGFEYPFLLRGFLALSAVHKASLLAPSERQNLLLQADSHISHALDTYRKNLETPNVELAIPMFMLSSVILTYNFGSAQLERPEDPIRALHHCFMLLQGIKIVVIPHWDRIKDSSVFAHMTDMAPPEALDALDTLAREENPQEILRLKELTELLLDSQDKEACATAIDELHVTWLRFRHISPDRDEYSLLFLWPARLSNRFFDLLACHNPVTCIITTHFAALLAQCRPVWWVVKWPQWLLVASEQLLAATPDLLKWLDWPQQIIHAQAWTATTTPAAS</sequence>
<evidence type="ECO:0000256" key="2">
    <source>
        <dbReference type="SAM" id="MobiDB-lite"/>
    </source>
</evidence>
<dbReference type="GO" id="GO:0001228">
    <property type="term" value="F:DNA-binding transcription activator activity, RNA polymerase II-specific"/>
    <property type="evidence" value="ECO:0007669"/>
    <property type="project" value="TreeGrafter"/>
</dbReference>
<feature type="region of interest" description="Disordered" evidence="2">
    <location>
        <begin position="55"/>
        <end position="85"/>
    </location>
</feature>
<reference evidence="4 5" key="1">
    <citation type="submission" date="2016-05" db="EMBL/GenBank/DDBJ databases">
        <title>Comparative analysis of secretome profiles of manganese(II)-oxidizing ascomycete fungi.</title>
        <authorList>
            <consortium name="DOE Joint Genome Institute"/>
            <person name="Zeiner C.A."/>
            <person name="Purvine S.O."/>
            <person name="Zink E.M."/>
            <person name="Wu S."/>
            <person name="Pasa-Tolic L."/>
            <person name="Chaput D.L."/>
            <person name="Haridas S."/>
            <person name="Grigoriev I.V."/>
            <person name="Santelli C.M."/>
            <person name="Hansel C.M."/>
        </authorList>
    </citation>
    <scope>NUCLEOTIDE SEQUENCE [LARGE SCALE GENOMIC DNA]</scope>
    <source>
        <strain evidence="4 5">SRC1lrK2f</strain>
    </source>
</reference>
<dbReference type="InterPro" id="IPR001138">
    <property type="entry name" value="Zn2Cys6_DnaBD"/>
</dbReference>
<dbReference type="AlphaFoldDB" id="A0A177DIH0"/>
<dbReference type="PROSITE" id="PS50048">
    <property type="entry name" value="ZN2_CY6_FUNGAL_2"/>
    <property type="match status" value="1"/>
</dbReference>
<dbReference type="SMART" id="SM00066">
    <property type="entry name" value="GAL4"/>
    <property type="match status" value="1"/>
</dbReference>
<gene>
    <name evidence="4" type="ORF">CC77DRAFT_938542</name>
</gene>
<proteinExistence type="predicted"/>
<dbReference type="EMBL" id="KV441481">
    <property type="protein sequence ID" value="OAG19553.1"/>
    <property type="molecule type" value="Genomic_DNA"/>
</dbReference>
<dbReference type="PANTHER" id="PTHR47784:SF4">
    <property type="entry name" value="ZN(II)2CYS6 TRANSCRIPTION FACTOR (EUROFUNG)"/>
    <property type="match status" value="1"/>
</dbReference>